<proteinExistence type="predicted"/>
<keyword evidence="2" id="KW-1185">Reference proteome</keyword>
<evidence type="ECO:0000313" key="1">
    <source>
        <dbReference type="EMBL" id="CRL08361.1"/>
    </source>
</evidence>
<sequence>MFKRTIAENMCACCANAATREPEGISVELIATCIERYQTFLDELLFAIRAVVVGKLTQVRAW</sequence>
<dbReference type="AlphaFoldDB" id="A0A1J1JBC7"/>
<protein>
    <submittedName>
        <fullName evidence="1">CLUMA_CG021538, isoform A</fullName>
    </submittedName>
</protein>
<reference evidence="1 2" key="1">
    <citation type="submission" date="2015-04" db="EMBL/GenBank/DDBJ databases">
        <authorList>
            <person name="Syromyatnikov M.Y."/>
            <person name="Popov V.N."/>
        </authorList>
    </citation>
    <scope>NUCLEOTIDE SEQUENCE [LARGE SCALE GENOMIC DNA]</scope>
</reference>
<organism evidence="1 2">
    <name type="scientific">Clunio marinus</name>
    <dbReference type="NCBI Taxonomy" id="568069"/>
    <lineage>
        <taxon>Eukaryota</taxon>
        <taxon>Metazoa</taxon>
        <taxon>Ecdysozoa</taxon>
        <taxon>Arthropoda</taxon>
        <taxon>Hexapoda</taxon>
        <taxon>Insecta</taxon>
        <taxon>Pterygota</taxon>
        <taxon>Neoptera</taxon>
        <taxon>Endopterygota</taxon>
        <taxon>Diptera</taxon>
        <taxon>Nematocera</taxon>
        <taxon>Chironomoidea</taxon>
        <taxon>Chironomidae</taxon>
        <taxon>Clunio</taxon>
    </lineage>
</organism>
<gene>
    <name evidence="1" type="ORF">CLUMA_CG021538</name>
</gene>
<name>A0A1J1JBC7_9DIPT</name>
<dbReference type="OrthoDB" id="7933576at2759"/>
<accession>A0A1J1JBC7</accession>
<dbReference type="Proteomes" id="UP000183832">
    <property type="component" value="Unassembled WGS sequence"/>
</dbReference>
<evidence type="ECO:0000313" key="2">
    <source>
        <dbReference type="Proteomes" id="UP000183832"/>
    </source>
</evidence>
<dbReference type="EMBL" id="CVRI01000075">
    <property type="protein sequence ID" value="CRL08361.1"/>
    <property type="molecule type" value="Genomic_DNA"/>
</dbReference>